<evidence type="ECO:0000256" key="6">
    <source>
        <dbReference type="ARBA" id="ARBA00022468"/>
    </source>
</evidence>
<dbReference type="PANTHER" id="PTHR21422:SF9">
    <property type="entry name" value="RAB3 GTPASE-ACTIVATING PROTEIN CATALYTIC SUBUNIT"/>
    <property type="match status" value="1"/>
</dbReference>
<comment type="similarity">
    <text evidence="4">Belongs to the Rab3-GAP catalytic subunit family.</text>
</comment>
<feature type="domain" description="Rab3GAP catalytic subunit conserved" evidence="11">
    <location>
        <begin position="668"/>
        <end position="822"/>
    </location>
</feature>
<dbReference type="GO" id="GO:0005096">
    <property type="term" value="F:GTPase activator activity"/>
    <property type="evidence" value="ECO:0007669"/>
    <property type="project" value="UniProtKB-KW"/>
</dbReference>
<evidence type="ECO:0000256" key="9">
    <source>
        <dbReference type="ARBA" id="ARBA00023034"/>
    </source>
</evidence>
<evidence type="ECO:0000256" key="5">
    <source>
        <dbReference type="ARBA" id="ARBA00015817"/>
    </source>
</evidence>
<evidence type="ECO:0000256" key="10">
    <source>
        <dbReference type="SAM" id="MobiDB-lite"/>
    </source>
</evidence>
<keyword evidence="7" id="KW-0963">Cytoplasm</keyword>
<dbReference type="InterPro" id="IPR045700">
    <property type="entry name" value="Rab3GAP1"/>
</dbReference>
<name>A0A4U5VQU0_COLLU</name>
<comment type="subcellular location">
    <subcellularLocation>
        <location evidence="3">Cytoplasm</location>
    </subcellularLocation>
    <subcellularLocation>
        <location evidence="2">Endoplasmic reticulum</location>
    </subcellularLocation>
    <subcellularLocation>
        <location evidence="1">Golgi apparatus</location>
        <location evidence="1">cis-Golgi network</location>
    </subcellularLocation>
</comment>
<dbReference type="PANTHER" id="PTHR21422">
    <property type="entry name" value="RAB3 GTPASE-ACTIVATING PROTEIN CATALYTIC SUBUNIT"/>
    <property type="match status" value="1"/>
</dbReference>
<evidence type="ECO:0000256" key="3">
    <source>
        <dbReference type="ARBA" id="ARBA00004496"/>
    </source>
</evidence>
<accession>A0A4U5VQU0</accession>
<evidence type="ECO:0000313" key="13">
    <source>
        <dbReference type="EMBL" id="TKS90320.1"/>
    </source>
</evidence>
<keyword evidence="6" id="KW-0343">GTPase activation</keyword>
<dbReference type="InterPro" id="IPR045698">
    <property type="entry name" value="Rab3GAP1_C"/>
</dbReference>
<sequence>MKKAYDQNMEMATNDNDELSVLTPQPFGEWLKMLCASQPQADFWFKSMELDLLILQPESEVFEITDFTTASEWERFVSRVEEMLNDWKLMGNSGGNMSPEKGEYTSGTWEEKSQDINFADFKFYITHHFLKQKYGKDDGKDKLEEDTFPLAMQDLLCMNNDFPPRAHCLVRWYGIREFVVISPGTNCEAIISESKCNLLLSSISISLANSGCQVPVFVQIQQKWRRMYAGECQGPGVRTDFEMVHLRKVPNQYNHLSGLLDIFKSKIGCTLSPLPPVNIAIRFTYILQDWQQYSWPQQPPGRTYRTEDDGGGVSFRTVPTDSCPDCIICGLFALHDEVLFPHIAKSMLVGVDAQHSQLSPPQVPHHRFQRLVLTERPQAQRGSFYCYFFRICICKEIVTSVLSRSTVRSGGKKSMRMSLLLEVKFHNNRPESSCSTAFWNHSLKKPISNTLHQASQGFTEMLTQIPLYLFPDAAVEKSSDNSKDNTAQSNAWGKADQDKNDNNLFLQLKSAPSDSLTYRLALCVCLVNYNHGGLRAVAHLWQEFVLELRYRWENNYLIYGLTGGPPDLRCCLLHQKLQMLNCCIERKRARDEARKFLEGSKERERRVWGGCQNVRPVPESSTAMTVSTSTKEVSPGKSWDSWSDSDDEFFECLSDQGEIEVAHTQGESKAEGRLHPYNNMTLLNSMEPLYVPVTQEPAPMTEDLLEEQSEVLAKLGTSAEGTHLRARMQSACLLSDMESFKAANPGCVLEDFVRWYSPRDYMKEEVADERGNTVLKGELSARMKIPGNMWVEAWETARVTPARRQRRLFDDTKEAEKVLHYLALQKPADLTRHLLPCILHAAILKLKEEESIEDIPSVKQSIKQATCQASKLLQPPNHDYKKLECIQHMLRNEEHAVAVTSDILPSFTVAVKDQVIREARKRVVSDTNGRYVIIIDVKLLAKMLARRLEKVLPTILELETHALRDSAGAVPVEEFKKCLPERIITYLNEQKLGVADGNPPVARLVLGRTTVKKHSPYTKALEDRRFCMLNVERFDLSGAPSTSVTCF</sequence>
<evidence type="ECO:0000256" key="4">
    <source>
        <dbReference type="ARBA" id="ARBA00008856"/>
    </source>
</evidence>
<protein>
    <recommendedName>
        <fullName evidence="5">Rab3 GTPase-activating protein catalytic subunit</fullName>
    </recommendedName>
</protein>
<dbReference type="Pfam" id="PF13890">
    <property type="entry name" value="Rab3-GTPase_cat"/>
    <property type="match status" value="1"/>
</dbReference>
<evidence type="ECO:0000256" key="2">
    <source>
        <dbReference type="ARBA" id="ARBA00004240"/>
    </source>
</evidence>
<feature type="compositionally biased region" description="Polar residues" evidence="10">
    <location>
        <begin position="619"/>
        <end position="632"/>
    </location>
</feature>
<keyword evidence="9" id="KW-0333">Golgi apparatus</keyword>
<dbReference type="GO" id="GO:0005783">
    <property type="term" value="C:endoplasmic reticulum"/>
    <property type="evidence" value="ECO:0007669"/>
    <property type="project" value="UniProtKB-SubCell"/>
</dbReference>
<feature type="region of interest" description="Disordered" evidence="10">
    <location>
        <begin position="619"/>
        <end position="642"/>
    </location>
</feature>
<dbReference type="EMBL" id="CM014098">
    <property type="protein sequence ID" value="TKS90320.1"/>
    <property type="molecule type" value="Genomic_DNA"/>
</dbReference>
<reference evidence="13 14" key="1">
    <citation type="submission" date="2019-01" db="EMBL/GenBank/DDBJ databases">
        <title>Genome Assembly of Collichthys lucidus.</title>
        <authorList>
            <person name="Cai M."/>
            <person name="Xiao S."/>
        </authorList>
    </citation>
    <scope>NUCLEOTIDE SEQUENCE [LARGE SCALE GENOMIC DNA]</scope>
    <source>
        <strain evidence="13">JT15FE1705JMU</strain>
        <tissue evidence="13">Muscle</tissue>
    </source>
</reference>
<dbReference type="InterPro" id="IPR026147">
    <property type="entry name" value="Rab3GAP1_conserved"/>
</dbReference>
<dbReference type="GO" id="GO:0005794">
    <property type="term" value="C:Golgi apparatus"/>
    <property type="evidence" value="ECO:0007669"/>
    <property type="project" value="UniProtKB-SubCell"/>
</dbReference>
<feature type="domain" description="Rab3GAP catalytic subunit C-terminal" evidence="12">
    <location>
        <begin position="834"/>
        <end position="1045"/>
    </location>
</feature>
<keyword evidence="8" id="KW-0256">Endoplasmic reticulum</keyword>
<keyword evidence="14" id="KW-1185">Reference proteome</keyword>
<gene>
    <name evidence="13" type="ORF">D9C73_024451</name>
</gene>
<dbReference type="STRING" id="240159.A0A4U5VQU0"/>
<organism evidence="13 14">
    <name type="scientific">Collichthys lucidus</name>
    <name type="common">Big head croaker</name>
    <name type="synonym">Sciaena lucida</name>
    <dbReference type="NCBI Taxonomy" id="240159"/>
    <lineage>
        <taxon>Eukaryota</taxon>
        <taxon>Metazoa</taxon>
        <taxon>Chordata</taxon>
        <taxon>Craniata</taxon>
        <taxon>Vertebrata</taxon>
        <taxon>Euteleostomi</taxon>
        <taxon>Actinopterygii</taxon>
        <taxon>Neopterygii</taxon>
        <taxon>Teleostei</taxon>
        <taxon>Neoteleostei</taxon>
        <taxon>Acanthomorphata</taxon>
        <taxon>Eupercaria</taxon>
        <taxon>Sciaenidae</taxon>
        <taxon>Collichthys</taxon>
    </lineage>
</organism>
<dbReference type="AlphaFoldDB" id="A0A4U5VQU0"/>
<dbReference type="Pfam" id="PF19533">
    <property type="entry name" value="Rab3-GAP_cat_C"/>
    <property type="match status" value="1"/>
</dbReference>
<evidence type="ECO:0000256" key="7">
    <source>
        <dbReference type="ARBA" id="ARBA00022490"/>
    </source>
</evidence>
<proteinExistence type="inferred from homology"/>
<evidence type="ECO:0000313" key="14">
    <source>
        <dbReference type="Proteomes" id="UP000298787"/>
    </source>
</evidence>
<evidence type="ECO:0000256" key="1">
    <source>
        <dbReference type="ARBA" id="ARBA00004222"/>
    </source>
</evidence>
<evidence type="ECO:0000259" key="12">
    <source>
        <dbReference type="Pfam" id="PF19533"/>
    </source>
</evidence>
<evidence type="ECO:0000259" key="11">
    <source>
        <dbReference type="Pfam" id="PF13890"/>
    </source>
</evidence>
<evidence type="ECO:0000256" key="8">
    <source>
        <dbReference type="ARBA" id="ARBA00022824"/>
    </source>
</evidence>
<dbReference type="Proteomes" id="UP000298787">
    <property type="component" value="Chromosome 21"/>
</dbReference>